<feature type="disulfide bond" evidence="7">
    <location>
        <begin position="220"/>
        <end position="238"/>
    </location>
</feature>
<keyword evidence="3" id="KW-0677">Repeat</keyword>
<evidence type="ECO:0000256" key="3">
    <source>
        <dbReference type="ARBA" id="ARBA00022737"/>
    </source>
</evidence>
<dbReference type="SMART" id="SM00192">
    <property type="entry name" value="LDLa"/>
    <property type="match status" value="5"/>
</dbReference>
<dbReference type="EMBL" id="CAJNYD010004032">
    <property type="protein sequence ID" value="CAF3563998.1"/>
    <property type="molecule type" value="Genomic_DNA"/>
</dbReference>
<dbReference type="Gene3D" id="4.10.400.10">
    <property type="entry name" value="Low-density Lipoprotein Receptor"/>
    <property type="match status" value="3"/>
</dbReference>
<dbReference type="CDD" id="cd00112">
    <property type="entry name" value="LDLa"/>
    <property type="match status" value="2"/>
</dbReference>
<dbReference type="InterPro" id="IPR002172">
    <property type="entry name" value="LDrepeatLR_classA_rpt"/>
</dbReference>
<comment type="subcellular location">
    <subcellularLocation>
        <location evidence="1">Membrane</location>
        <topology evidence="1">Single-pass membrane protein</topology>
    </subcellularLocation>
</comment>
<organism evidence="9 13">
    <name type="scientific">Rotaria socialis</name>
    <dbReference type="NCBI Taxonomy" id="392032"/>
    <lineage>
        <taxon>Eukaryota</taxon>
        <taxon>Metazoa</taxon>
        <taxon>Spiralia</taxon>
        <taxon>Gnathifera</taxon>
        <taxon>Rotifera</taxon>
        <taxon>Eurotatoria</taxon>
        <taxon>Bdelloidea</taxon>
        <taxon>Philodinida</taxon>
        <taxon>Philodinidae</taxon>
        <taxon>Rotaria</taxon>
    </lineage>
</organism>
<protein>
    <submittedName>
        <fullName evidence="9">Uncharacterized protein</fullName>
    </submittedName>
</protein>
<comment type="caution">
    <text evidence="7">Lacks conserved residue(s) required for the propagation of feature annotation.</text>
</comment>
<dbReference type="AlphaFoldDB" id="A0A818BET5"/>
<keyword evidence="4" id="KW-1133">Transmembrane helix</keyword>
<keyword evidence="5" id="KW-0472">Membrane</keyword>
<dbReference type="Pfam" id="PF00057">
    <property type="entry name" value="Ldl_recept_a"/>
    <property type="match status" value="1"/>
</dbReference>
<feature type="signal peptide" evidence="8">
    <location>
        <begin position="1"/>
        <end position="19"/>
    </location>
</feature>
<feature type="disulfide bond" evidence="7">
    <location>
        <begin position="213"/>
        <end position="225"/>
    </location>
</feature>
<sequence length="783" mass="92564">MIFNGTLILLLNLFIQANGLFRLYNTDVLYRNDLKDCLYSNEINNITNEWILIRYCISEDDFENQFKCYGNAKLTFEELKLKRISGEDLFQWNAPVDTIDNYEKYSIENNFSMKNYFYCNCSKEYFGKDCLYSFNEISSNITFSDVILTNYLSKNELSYEDILNDEYLLICYEGIKCNSTICLDWRQICDGFMDCENGEDEFEDCFSIEINKCKENEYRCFNGMCIPQSFFIDFSYDCGDMADEEFDIDEIIIKTSECYQSLMTFCDFSQSRWNLFSCGDGEYAPIEGYDLLCVNERDSFYRRNLSLSSLYDNNQCWFLMLCTLDEYYFDLFDYDSSLCRCTASNREKLKCLKYFETYCPSLFYFQTGANFVYPFIKFVFDKAKIDSSKWWEPTHICFKNKSCSNFLSASDLIIDDLTCIERETIPKRSDSISHDLKILFSYCNIPIEDKRLFYCNKSKQFISKYRIGDSRKDCFYGEDENDAIILPIMSSFNLTDRFKCKTDNNWMVRIFIFYYDQYSDVYSYNSGYGKDESYQLYVGKCRRPLDLACQFIRGTYIPSVYNIFRENRNGKNHTKFAIDNETDETNCDEWSTYQCDDYWDFSNGVDEIYCPNTISYYLKENIFKCNINEHYCAYQNGTIGCLSKEYAGNGIVDCLGASDERKTGEHIYSSAFYNNFKCLSKQYINVYYLCDGYPDCKHSDDEIMCPWIFNLTFDSLLFPCKNGTYIPRVRKQCNKIIDCQPDGEDEWFCDLIYSKQSQFLLNNVEEHPLTNQNSSKIIIINDH</sequence>
<proteinExistence type="predicted"/>
<keyword evidence="8" id="KW-0732">Signal</keyword>
<dbReference type="Proteomes" id="UP000663848">
    <property type="component" value="Unassembled WGS sequence"/>
</dbReference>
<reference evidence="9" key="1">
    <citation type="submission" date="2021-02" db="EMBL/GenBank/DDBJ databases">
        <authorList>
            <person name="Nowell W R."/>
        </authorList>
    </citation>
    <scope>NUCLEOTIDE SEQUENCE</scope>
</reference>
<dbReference type="PRINTS" id="PR00261">
    <property type="entry name" value="LDLRECEPTOR"/>
</dbReference>
<dbReference type="InterPro" id="IPR050685">
    <property type="entry name" value="LDLR"/>
</dbReference>
<evidence type="ECO:0000313" key="9">
    <source>
        <dbReference type="EMBL" id="CAF3418040.1"/>
    </source>
</evidence>
<dbReference type="Proteomes" id="UP000663872">
    <property type="component" value="Unassembled WGS sequence"/>
</dbReference>
<accession>A0A818BET5</accession>
<feature type="disulfide bond" evidence="7">
    <location>
        <begin position="177"/>
        <end position="195"/>
    </location>
</feature>
<evidence type="ECO:0000256" key="8">
    <source>
        <dbReference type="SAM" id="SignalP"/>
    </source>
</evidence>
<evidence type="ECO:0000256" key="5">
    <source>
        <dbReference type="ARBA" id="ARBA00023136"/>
    </source>
</evidence>
<feature type="chain" id="PRO_5036414286" evidence="8">
    <location>
        <begin position="20"/>
        <end position="783"/>
    </location>
</feature>
<dbReference type="PANTHER" id="PTHR24270">
    <property type="entry name" value="LOW-DENSITY LIPOPROTEIN RECEPTOR-RELATED"/>
    <property type="match status" value="1"/>
</dbReference>
<dbReference type="Proteomes" id="UP000663851">
    <property type="component" value="Unassembled WGS sequence"/>
</dbReference>
<dbReference type="GO" id="GO:0005886">
    <property type="term" value="C:plasma membrane"/>
    <property type="evidence" value="ECO:0007669"/>
    <property type="project" value="TreeGrafter"/>
</dbReference>
<gene>
    <name evidence="9" type="ORF">GRG538_LOCUS11529</name>
    <name evidence="11" type="ORF">HFQ381_LOCUS25485</name>
    <name evidence="10" type="ORF">LUA448_LOCUS28604</name>
    <name evidence="12" type="ORF">QYT958_LOCUS18420</name>
</gene>
<evidence type="ECO:0000256" key="1">
    <source>
        <dbReference type="ARBA" id="ARBA00004167"/>
    </source>
</evidence>
<keyword evidence="6 7" id="KW-1015">Disulfide bond</keyword>
<evidence type="ECO:0000256" key="4">
    <source>
        <dbReference type="ARBA" id="ARBA00022989"/>
    </source>
</evidence>
<dbReference type="EMBL" id="CAJNYT010001542">
    <property type="protein sequence ID" value="CAF3418040.1"/>
    <property type="molecule type" value="Genomic_DNA"/>
</dbReference>
<evidence type="ECO:0000313" key="11">
    <source>
        <dbReference type="EMBL" id="CAF4471565.1"/>
    </source>
</evidence>
<evidence type="ECO:0000313" key="12">
    <source>
        <dbReference type="EMBL" id="CAF4711958.1"/>
    </source>
</evidence>
<evidence type="ECO:0000313" key="13">
    <source>
        <dbReference type="Proteomes" id="UP000663872"/>
    </source>
</evidence>
<dbReference type="InterPro" id="IPR036055">
    <property type="entry name" value="LDL_receptor-like_sf"/>
</dbReference>
<evidence type="ECO:0000313" key="10">
    <source>
        <dbReference type="EMBL" id="CAF3563998.1"/>
    </source>
</evidence>
<name>A0A818BET5_9BILA</name>
<evidence type="ECO:0000256" key="2">
    <source>
        <dbReference type="ARBA" id="ARBA00022692"/>
    </source>
</evidence>
<dbReference type="Proteomes" id="UP000663833">
    <property type="component" value="Unassembled WGS sequence"/>
</dbReference>
<dbReference type="PROSITE" id="PS50068">
    <property type="entry name" value="LDLRA_2"/>
    <property type="match status" value="2"/>
</dbReference>
<dbReference type="EMBL" id="CAJOBO010002864">
    <property type="protein sequence ID" value="CAF4471565.1"/>
    <property type="molecule type" value="Genomic_DNA"/>
</dbReference>
<evidence type="ECO:0000256" key="6">
    <source>
        <dbReference type="ARBA" id="ARBA00023157"/>
    </source>
</evidence>
<dbReference type="EMBL" id="CAJOBR010002908">
    <property type="protein sequence ID" value="CAF4711958.1"/>
    <property type="molecule type" value="Genomic_DNA"/>
</dbReference>
<keyword evidence="2" id="KW-0812">Transmembrane</keyword>
<comment type="caution">
    <text evidence="9">The sequence shown here is derived from an EMBL/GenBank/DDBJ whole genome shotgun (WGS) entry which is preliminary data.</text>
</comment>
<dbReference type="SUPFAM" id="SSF57424">
    <property type="entry name" value="LDL receptor-like module"/>
    <property type="match status" value="3"/>
</dbReference>
<dbReference type="GO" id="GO:0016192">
    <property type="term" value="P:vesicle-mediated transport"/>
    <property type="evidence" value="ECO:0007669"/>
    <property type="project" value="UniProtKB-ARBA"/>
</dbReference>
<evidence type="ECO:0000256" key="7">
    <source>
        <dbReference type="PROSITE-ProRule" id="PRU00124"/>
    </source>
</evidence>